<dbReference type="SUPFAM" id="SSF48452">
    <property type="entry name" value="TPR-like"/>
    <property type="match status" value="1"/>
</dbReference>
<keyword evidence="2" id="KW-0809">Transit peptide</keyword>
<organism evidence="5 6">
    <name type="scientific">Ananas comosus</name>
    <name type="common">Pineapple</name>
    <name type="synonym">Ananas ananas</name>
    <dbReference type="NCBI Taxonomy" id="4615"/>
    <lineage>
        <taxon>Eukaryota</taxon>
        <taxon>Viridiplantae</taxon>
        <taxon>Streptophyta</taxon>
        <taxon>Embryophyta</taxon>
        <taxon>Tracheophyta</taxon>
        <taxon>Spermatophyta</taxon>
        <taxon>Magnoliopsida</taxon>
        <taxon>Liliopsida</taxon>
        <taxon>Poales</taxon>
        <taxon>Bromeliaceae</taxon>
        <taxon>Bromelioideae</taxon>
        <taxon>Ananas</taxon>
    </lineage>
</organism>
<dbReference type="EMBL" id="LSRQ01001284">
    <property type="protein sequence ID" value="OAY78436.1"/>
    <property type="molecule type" value="Genomic_DNA"/>
</dbReference>
<name>A0A199VNE9_ANACO</name>
<dbReference type="Gene3D" id="1.25.40.10">
    <property type="entry name" value="Tetratricopeptide repeat domain"/>
    <property type="match status" value="4"/>
</dbReference>
<sequence>MISPPRLLHSEILRLCRSGAVSAALRALDSADPLLLPSKPILYASLLQSATTLSPSLPLGLQLHARVLKSGLDSDRFVGNSLLSLYFKLSHGDLSLARRAFDSLPLPDVVSCTSIISGYARAGEPAESLRLFASMPSFGADPNAFTLSAAAKACSDLGDVRLGGSVHGMVVARGFESNLVIASALVDMYGRCSSPEGARRVFDEMSEPDPICWTSIISALTRNDRFEEAVLHFYLMMRRGVGFPPDEFTFGTIMTALGNLGRARQGKEAHAKLITTGLSGNVVVESSTLDMYAKCALVEDSRRVFDRMPAKNAVSWCALLGGYCQSGDHETVLSLFREMDKKEDRYSLGTILRSCAGLAAVRPGKEVHCRFLRTGGWRDVVVESALVDLYAKCGLIDYAHRAFAKMPVRNMITWNAMICGFAQNGRADRAIELFAEMLKEGSRPDYISFVGVLFACSHAGLVEEGRGYFSSMRARYGIVAGVEHYNCMVDLLSRVGLLEEAEALISGSAFRDDSSLWAALLGACSSHSDPAIAERVAKKMMELEPEYHLSYVLLANVYKTVGRWDKALEIRRLMRVRDVRKTPGKSWIEVNRNRCSHIMGSDDLLKAKFEDLEELNAAEESVYSAR</sequence>
<reference evidence="5 6" key="1">
    <citation type="journal article" date="2016" name="DNA Res.">
        <title>The draft genome of MD-2 pineapple using hybrid error correction of long reads.</title>
        <authorList>
            <person name="Redwan R.M."/>
            <person name="Saidin A."/>
            <person name="Kumar S.V."/>
        </authorList>
    </citation>
    <scope>NUCLEOTIDE SEQUENCE [LARGE SCALE GENOMIC DNA]</scope>
    <source>
        <strain evidence="6">cv. MD2</strain>
        <tissue evidence="5">Leaf</tissue>
    </source>
</reference>
<comment type="caution">
    <text evidence="5">The sequence shown here is derived from an EMBL/GenBank/DDBJ whole genome shotgun (WGS) entry which is preliminary data.</text>
</comment>
<dbReference type="GO" id="GO:0009451">
    <property type="term" value="P:RNA modification"/>
    <property type="evidence" value="ECO:0007669"/>
    <property type="project" value="InterPro"/>
</dbReference>
<evidence type="ECO:0000256" key="1">
    <source>
        <dbReference type="ARBA" id="ARBA00022737"/>
    </source>
</evidence>
<dbReference type="FunFam" id="1.25.40.10:FF:001535">
    <property type="entry name" value="Putative pentatricopeptide repeat-containing protein, mitochondrial"/>
    <property type="match status" value="1"/>
</dbReference>
<gene>
    <name evidence="5" type="ORF">ACMD2_18817</name>
</gene>
<evidence type="ECO:0000313" key="5">
    <source>
        <dbReference type="EMBL" id="OAY78436.1"/>
    </source>
</evidence>
<feature type="repeat" description="PPR" evidence="4">
    <location>
        <begin position="209"/>
        <end position="243"/>
    </location>
</feature>
<accession>A0A199VNE9</accession>
<dbReference type="PROSITE" id="PS51375">
    <property type="entry name" value="PPR"/>
    <property type="match status" value="4"/>
</dbReference>
<feature type="repeat" description="PPR" evidence="4">
    <location>
        <begin position="410"/>
        <end position="444"/>
    </location>
</feature>
<dbReference type="Pfam" id="PF20431">
    <property type="entry name" value="E_motif"/>
    <property type="match status" value="1"/>
</dbReference>
<dbReference type="Pfam" id="PF13041">
    <property type="entry name" value="PPR_2"/>
    <property type="match status" value="2"/>
</dbReference>
<dbReference type="FunFam" id="1.25.40.10:FF:001093">
    <property type="entry name" value="Pentatricopeptide repeat-containing protein At2g34400"/>
    <property type="match status" value="1"/>
</dbReference>
<dbReference type="GO" id="GO:0003723">
    <property type="term" value="F:RNA binding"/>
    <property type="evidence" value="ECO:0007669"/>
    <property type="project" value="InterPro"/>
</dbReference>
<evidence type="ECO:0000256" key="2">
    <source>
        <dbReference type="ARBA" id="ARBA00022946"/>
    </source>
</evidence>
<evidence type="ECO:0000256" key="3">
    <source>
        <dbReference type="ARBA" id="ARBA00061659"/>
    </source>
</evidence>
<keyword evidence="1" id="KW-0677">Repeat</keyword>
<dbReference type="AlphaFoldDB" id="A0A199VNE9"/>
<dbReference type="FunFam" id="1.25.40.10:FF:000285">
    <property type="entry name" value="Pentatricopeptide repeat-containing protein, chloroplastic"/>
    <property type="match status" value="1"/>
</dbReference>
<dbReference type="NCBIfam" id="TIGR00756">
    <property type="entry name" value="PPR"/>
    <property type="match status" value="4"/>
</dbReference>
<comment type="similarity">
    <text evidence="3">Belongs to the PPR family. PCMP-E subfamily.</text>
</comment>
<evidence type="ECO:0000256" key="4">
    <source>
        <dbReference type="PROSITE-ProRule" id="PRU00708"/>
    </source>
</evidence>
<dbReference type="InterPro" id="IPR046848">
    <property type="entry name" value="E_motif"/>
</dbReference>
<evidence type="ECO:0000313" key="6">
    <source>
        <dbReference type="Proteomes" id="UP000092600"/>
    </source>
</evidence>
<dbReference type="Proteomes" id="UP000092600">
    <property type="component" value="Unassembled WGS sequence"/>
</dbReference>
<dbReference type="Pfam" id="PF01535">
    <property type="entry name" value="PPR"/>
    <property type="match status" value="4"/>
</dbReference>
<proteinExistence type="inferred from homology"/>
<feature type="repeat" description="PPR" evidence="4">
    <location>
        <begin position="312"/>
        <end position="342"/>
    </location>
</feature>
<dbReference type="PANTHER" id="PTHR47926">
    <property type="entry name" value="PENTATRICOPEPTIDE REPEAT-CONTAINING PROTEIN"/>
    <property type="match status" value="1"/>
</dbReference>
<dbReference type="InterPro" id="IPR002885">
    <property type="entry name" value="PPR_rpt"/>
</dbReference>
<dbReference type="InterPro" id="IPR011990">
    <property type="entry name" value="TPR-like_helical_dom_sf"/>
</dbReference>
<dbReference type="InterPro" id="IPR046960">
    <property type="entry name" value="PPR_At4g14850-like_plant"/>
</dbReference>
<dbReference type="STRING" id="4615.A0A199VNE9"/>
<protein>
    <submittedName>
        <fullName evidence="5">Pentatricopeptide repeat-containing protein</fullName>
    </submittedName>
</protein>
<dbReference type="PANTHER" id="PTHR47926:SF525">
    <property type="entry name" value="EMB2261"/>
    <property type="match status" value="1"/>
</dbReference>
<feature type="repeat" description="PPR" evidence="4">
    <location>
        <begin position="108"/>
        <end position="142"/>
    </location>
</feature>